<sequence length="438" mass="44600">MNILNSLATGFNAALGSTSEANNAAPDAGSGDRMFSKWMDNASSQQQRTAQTQKSAQQPPRERVGERKGRQPDQQPEARAPKATEGNRAAAEAEQASQTASADKPADRERKDEQDSPAQDGAWPPPGLAALLMPALPPTTAPGVPTEGALPQGDALTASQGTPSALPTTLAALMAQASAPQAASGDPATVAGDPQAALALPTDAAATQSPAGQPANAAAGATPAGAFALNALPVAAKPEALPADMAAMVAALSPDAKAAAEVADAGADTRIGEVRAAISLTQPAPLAAARDVAVVAPPSVVPNLQGEAFADEIGTHLKWMADQKVGHAHLRVSPDDMGTVDIRLKLDGDRVSADFSAAQGEVRQALEQSLPRLRELLGQHGFQLAHADVGHRQQPRQDSDGTARMAAPGGSVDLPEDGAMTTVSVRSLRGRGLLDAYA</sequence>
<proteinExistence type="predicted"/>
<gene>
    <name evidence="3" type="ORF">EPA99_14275</name>
</gene>
<dbReference type="PANTHER" id="PTHR37533">
    <property type="entry name" value="FLAGELLAR HOOK-LENGTH CONTROL PROTEIN"/>
    <property type="match status" value="1"/>
</dbReference>
<keyword evidence="4" id="KW-1185">Reference proteome</keyword>
<reference evidence="3 4" key="1">
    <citation type="submission" date="2019-01" db="EMBL/GenBank/DDBJ databases">
        <title>Pseudoxanthomonas composti sp. nov., isolated from compost.</title>
        <authorList>
            <person name="Yang G."/>
        </authorList>
    </citation>
    <scope>NUCLEOTIDE SEQUENCE [LARGE SCALE GENOMIC DNA]</scope>
    <source>
        <strain evidence="3 4">GSS15</strain>
    </source>
</reference>
<organism evidence="3 4">
    <name type="scientific">Pseudoxanthomonas composti</name>
    <dbReference type="NCBI Taxonomy" id="2137479"/>
    <lineage>
        <taxon>Bacteria</taxon>
        <taxon>Pseudomonadati</taxon>
        <taxon>Pseudomonadota</taxon>
        <taxon>Gammaproteobacteria</taxon>
        <taxon>Lysobacterales</taxon>
        <taxon>Lysobacteraceae</taxon>
        <taxon>Pseudoxanthomonas</taxon>
    </lineage>
</organism>
<feature type="domain" description="Flagellar hook-length control protein-like C-terminal" evidence="2">
    <location>
        <begin position="317"/>
        <end position="397"/>
    </location>
</feature>
<dbReference type="InterPro" id="IPR021136">
    <property type="entry name" value="Flagellar_hook_control-like_C"/>
</dbReference>
<dbReference type="CDD" id="cd17470">
    <property type="entry name" value="T3SS_Flik_C"/>
    <property type="match status" value="1"/>
</dbReference>
<dbReference type="RefSeq" id="WP_129471914.1">
    <property type="nucleotide sequence ID" value="NZ_SAWZ01000008.1"/>
</dbReference>
<keyword evidence="3" id="KW-0969">Cilium</keyword>
<protein>
    <submittedName>
        <fullName evidence="3">Flagellar hook-length control protein FliK</fullName>
    </submittedName>
</protein>
<feature type="compositionally biased region" description="Low complexity" evidence="1">
    <location>
        <begin position="89"/>
        <end position="102"/>
    </location>
</feature>
<dbReference type="InterPro" id="IPR038610">
    <property type="entry name" value="FliK-like_C_sf"/>
</dbReference>
<feature type="region of interest" description="Disordered" evidence="1">
    <location>
        <begin position="388"/>
        <end position="418"/>
    </location>
</feature>
<dbReference type="Proteomes" id="UP000289784">
    <property type="component" value="Unassembled WGS sequence"/>
</dbReference>
<accession>A0A4Q1JUJ6</accession>
<evidence type="ECO:0000256" key="1">
    <source>
        <dbReference type="SAM" id="MobiDB-lite"/>
    </source>
</evidence>
<keyword evidence="3" id="KW-0282">Flagellum</keyword>
<comment type="caution">
    <text evidence="3">The sequence shown here is derived from an EMBL/GenBank/DDBJ whole genome shotgun (WGS) entry which is preliminary data.</text>
</comment>
<name>A0A4Q1JUJ6_9GAMM</name>
<feature type="compositionally biased region" description="Basic and acidic residues" evidence="1">
    <location>
        <begin position="104"/>
        <end position="114"/>
    </location>
</feature>
<feature type="compositionally biased region" description="Low complexity" evidence="1">
    <location>
        <begin position="42"/>
        <end position="58"/>
    </location>
</feature>
<keyword evidence="3" id="KW-0966">Cell projection</keyword>
<dbReference type="EMBL" id="SAWZ01000008">
    <property type="protein sequence ID" value="RXR02647.1"/>
    <property type="molecule type" value="Genomic_DNA"/>
</dbReference>
<evidence type="ECO:0000313" key="4">
    <source>
        <dbReference type="Proteomes" id="UP000289784"/>
    </source>
</evidence>
<dbReference type="Gene3D" id="3.30.750.140">
    <property type="match status" value="1"/>
</dbReference>
<dbReference type="AlphaFoldDB" id="A0A4Q1JUJ6"/>
<dbReference type="OrthoDB" id="1792985at2"/>
<feature type="compositionally biased region" description="Basic and acidic residues" evidence="1">
    <location>
        <begin position="60"/>
        <end position="71"/>
    </location>
</feature>
<feature type="compositionally biased region" description="Basic and acidic residues" evidence="1">
    <location>
        <begin position="388"/>
        <end position="401"/>
    </location>
</feature>
<dbReference type="Pfam" id="PF02120">
    <property type="entry name" value="Flg_hook"/>
    <property type="match status" value="1"/>
</dbReference>
<evidence type="ECO:0000259" key="2">
    <source>
        <dbReference type="Pfam" id="PF02120"/>
    </source>
</evidence>
<feature type="region of interest" description="Disordered" evidence="1">
    <location>
        <begin position="15"/>
        <end position="163"/>
    </location>
</feature>
<dbReference type="PANTHER" id="PTHR37533:SF2">
    <property type="entry name" value="FLAGELLAR HOOK-LENGTH CONTROL PROTEIN"/>
    <property type="match status" value="1"/>
</dbReference>
<evidence type="ECO:0000313" key="3">
    <source>
        <dbReference type="EMBL" id="RXR02647.1"/>
    </source>
</evidence>
<dbReference type="InterPro" id="IPR052563">
    <property type="entry name" value="FliK"/>
</dbReference>